<evidence type="ECO:0000313" key="1">
    <source>
        <dbReference type="EMBL" id="MBF6022862.1"/>
    </source>
</evidence>
<accession>A0ABS0B3J8</accession>
<dbReference type="Proteomes" id="UP001429984">
    <property type="component" value="Unassembled WGS sequence"/>
</dbReference>
<evidence type="ECO:0000313" key="2">
    <source>
        <dbReference type="Proteomes" id="UP001429984"/>
    </source>
</evidence>
<dbReference type="EMBL" id="JADLZT010000001">
    <property type="protein sequence ID" value="MBF6022862.1"/>
    <property type="molecule type" value="Genomic_DNA"/>
</dbReference>
<organism evidence="1 2">
    <name type="scientific">Lysobacter niastensis</name>
    <dbReference type="NCBI Taxonomy" id="380629"/>
    <lineage>
        <taxon>Bacteria</taxon>
        <taxon>Pseudomonadati</taxon>
        <taxon>Pseudomonadota</taxon>
        <taxon>Gammaproteobacteria</taxon>
        <taxon>Lysobacterales</taxon>
        <taxon>Lysobacteraceae</taxon>
        <taxon>Lysobacter</taxon>
    </lineage>
</organism>
<reference evidence="1 2" key="1">
    <citation type="submission" date="2020-11" db="EMBL/GenBank/DDBJ databases">
        <title>Draft Genome Sequence and Secondary Metabolite Biosynthetic Potential of the Lysobacter niastensis Type strain DSM 18481.</title>
        <authorList>
            <person name="Turrini P."/>
            <person name="Artuso I."/>
            <person name="Tescari M."/>
            <person name="Lugli G.A."/>
            <person name="Frangipani E."/>
            <person name="Ventura M."/>
            <person name="Visca P."/>
        </authorList>
    </citation>
    <scope>NUCLEOTIDE SEQUENCE [LARGE SCALE GENOMIC DNA]</scope>
    <source>
        <strain evidence="1 2">DSM 18481</strain>
    </source>
</reference>
<dbReference type="RefSeq" id="WP_194929441.1">
    <property type="nucleotide sequence ID" value="NZ_JADLZT010000001.1"/>
</dbReference>
<proteinExistence type="predicted"/>
<sequence>MADAQLVQAQEQYLRDKAASPTGFLRHVPTFRDGYDMATGKVFETLLKAEFGEWEDAKGLEGDDDLTVLRSLHTMAHERFGDMVNTFSQVAADDDPSLNADGRLKIAVRIIEPKLAKLAELAEREFARVDEAIKHDEAEIAKAVRVADPIDIAVHSDIRAHIRSLSGSKAAMAAHIAINSGDLQTLQAIASAPAYMTGLVVDGEPHSAYLAVQRALQERMAPNHTRRVDALRLGKARALQALSALDRKANKFLDFKRARQLIEREVKRGAAT</sequence>
<gene>
    <name evidence="1" type="ORF">IU514_02355</name>
</gene>
<name>A0ABS0B3J8_9GAMM</name>
<comment type="caution">
    <text evidence="1">The sequence shown here is derived from an EMBL/GenBank/DDBJ whole genome shotgun (WGS) entry which is preliminary data.</text>
</comment>
<protein>
    <submittedName>
        <fullName evidence="1">Uncharacterized protein</fullName>
    </submittedName>
</protein>
<keyword evidence="2" id="KW-1185">Reference proteome</keyword>